<evidence type="ECO:0000256" key="1">
    <source>
        <dbReference type="SAM" id="MobiDB-lite"/>
    </source>
</evidence>
<evidence type="ECO:0000259" key="2">
    <source>
        <dbReference type="Pfam" id="PF25485"/>
    </source>
</evidence>
<dbReference type="InterPro" id="IPR057230">
    <property type="entry name" value="DUF7908"/>
</dbReference>
<feature type="domain" description="DUF7908" evidence="2">
    <location>
        <begin position="33"/>
        <end position="160"/>
    </location>
</feature>
<reference evidence="3 4" key="1">
    <citation type="submission" date="2017-06" db="EMBL/GenBank/DDBJ databases">
        <title>Comparative genomic analysis of Ambrosia Fusariam Clade fungi.</title>
        <authorList>
            <person name="Stajich J.E."/>
            <person name="Carrillo J."/>
            <person name="Kijimoto T."/>
            <person name="Eskalen A."/>
            <person name="O'Donnell K."/>
            <person name="Kasson M."/>
        </authorList>
    </citation>
    <scope>NUCLEOTIDE SEQUENCE [LARGE SCALE GENOMIC DNA]</scope>
    <source>
        <strain evidence="3 4">UCR1854</strain>
    </source>
</reference>
<accession>A0A430M4J3</accession>
<evidence type="ECO:0000313" key="3">
    <source>
        <dbReference type="EMBL" id="RTE82794.1"/>
    </source>
</evidence>
<dbReference type="EMBL" id="MIKF01000023">
    <property type="protein sequence ID" value="RTE82794.1"/>
    <property type="molecule type" value="Genomic_DNA"/>
</dbReference>
<gene>
    <name evidence="3" type="ORF">BHE90_002703</name>
</gene>
<dbReference type="Proteomes" id="UP000287124">
    <property type="component" value="Unassembled WGS sequence"/>
</dbReference>
<feature type="compositionally biased region" description="Low complexity" evidence="1">
    <location>
        <begin position="182"/>
        <end position="208"/>
    </location>
</feature>
<dbReference type="Pfam" id="PF25485">
    <property type="entry name" value="DUF7908"/>
    <property type="match status" value="1"/>
</dbReference>
<feature type="compositionally biased region" description="Polar residues" evidence="1">
    <location>
        <begin position="209"/>
        <end position="223"/>
    </location>
</feature>
<feature type="compositionally biased region" description="Low complexity" evidence="1">
    <location>
        <begin position="224"/>
        <end position="249"/>
    </location>
</feature>
<name>A0A430M4J3_9HYPO</name>
<sequence>MTTSLMSTTTNLNTAAFPTSSDGIVEPPGRSVIFLVEIEGSDNQKRDISKRATGGFVGQDNPDVCTFAATYNLAEGQLFTGGVPIYYSGEEFKELGGDGPPVSGSITRTFDTDGRTLVFRNSELPNGEAGFCQDSSGQVYLTFTAEPSNCVPVTLAVYDVAQCQDGRLVGFDTSTTPEIVSETSTVAEVSSRSASSEESMTAEATISTDDNSLSSSQTEPSGRSSEASTFEASTTVSSEVIDSSTSTPTIRSSILSIESTTGTLSSMASEVLGSTIDTSTGSDLQPSSEVTGFASFSTFSSSEQITPNTSTTTSDSSSEMDESETQATTTESSREIDTTETEETTTESSFEIDTTTVESSFDIYTSTSEFSSETEATTTQSSFEVDTSTTEATTTTSQETTSADTTTTDLAMTTTSEFSSDIDTSSTEATTTTGSETTTSTTADTTTDATSTTALESSSEIYTSTTEPSSETETTTAQSSSEIDTSTTEETTTTSLETSTADTTTDLTTTTSSAPEPDECSTLSDPYNVGGFDFDLSCNTAVTSFGNSIGQAQANSFSQCVLFCAESPSCGGVQYHKSNMLCDGYTLITGTTGNNLFHVAIKLYPTTTTSAEPTTSIEP</sequence>
<evidence type="ECO:0000313" key="4">
    <source>
        <dbReference type="Proteomes" id="UP000287124"/>
    </source>
</evidence>
<feature type="region of interest" description="Disordered" evidence="1">
    <location>
        <begin position="298"/>
        <end position="524"/>
    </location>
</feature>
<feature type="compositionally biased region" description="Low complexity" evidence="1">
    <location>
        <begin position="365"/>
        <end position="514"/>
    </location>
</feature>
<protein>
    <recommendedName>
        <fullName evidence="2">DUF7908 domain-containing protein</fullName>
    </recommendedName>
</protein>
<keyword evidence="4" id="KW-1185">Reference proteome</keyword>
<proteinExistence type="predicted"/>
<feature type="compositionally biased region" description="Low complexity" evidence="1">
    <location>
        <begin position="346"/>
        <end position="356"/>
    </location>
</feature>
<dbReference type="AlphaFoldDB" id="A0A430M4J3"/>
<comment type="caution">
    <text evidence="3">The sequence shown here is derived from an EMBL/GenBank/DDBJ whole genome shotgun (WGS) entry which is preliminary data.</text>
</comment>
<organism evidence="3 4">
    <name type="scientific">Fusarium euwallaceae</name>
    <dbReference type="NCBI Taxonomy" id="1147111"/>
    <lineage>
        <taxon>Eukaryota</taxon>
        <taxon>Fungi</taxon>
        <taxon>Dikarya</taxon>
        <taxon>Ascomycota</taxon>
        <taxon>Pezizomycotina</taxon>
        <taxon>Sordariomycetes</taxon>
        <taxon>Hypocreomycetidae</taxon>
        <taxon>Hypocreales</taxon>
        <taxon>Nectriaceae</taxon>
        <taxon>Fusarium</taxon>
        <taxon>Fusarium solani species complex</taxon>
    </lineage>
</organism>
<feature type="region of interest" description="Disordered" evidence="1">
    <location>
        <begin position="182"/>
        <end position="249"/>
    </location>
</feature>